<comment type="caution">
    <text evidence="8">The sequence shown here is derived from an EMBL/GenBank/DDBJ whole genome shotgun (WGS) entry which is preliminary data.</text>
</comment>
<comment type="subcellular location">
    <subcellularLocation>
        <location evidence="1">Cytoplasm</location>
        <location evidence="1">Cytosol</location>
    </subcellularLocation>
</comment>
<dbReference type="InterPro" id="IPR001315">
    <property type="entry name" value="CARD"/>
</dbReference>
<dbReference type="Gene3D" id="1.10.533.10">
    <property type="entry name" value="Death Domain, Fas"/>
    <property type="match status" value="1"/>
</dbReference>
<dbReference type="AlphaFoldDB" id="A0ABD1IYP9"/>
<keyword evidence="5" id="KW-0395">Inflammatory response</keyword>
<keyword evidence="9" id="KW-1185">Reference proteome</keyword>
<evidence type="ECO:0000256" key="4">
    <source>
        <dbReference type="ARBA" id="ARBA00022859"/>
    </source>
</evidence>
<dbReference type="PANTHER" id="PTHR46985:SF4">
    <property type="entry name" value="CASPASE RECRUITMENT DOMAIN-CONTAINING PROTEIN 8"/>
    <property type="match status" value="1"/>
</dbReference>
<accession>A0ABD1IYP9</accession>
<dbReference type="InterPro" id="IPR011029">
    <property type="entry name" value="DEATH-like_dom_sf"/>
</dbReference>
<evidence type="ECO:0000259" key="6">
    <source>
        <dbReference type="PROSITE" id="PS50209"/>
    </source>
</evidence>
<gene>
    <name evidence="8" type="ORF">ACEWY4_024884</name>
</gene>
<dbReference type="GO" id="GO:0045087">
    <property type="term" value="P:innate immune response"/>
    <property type="evidence" value="ECO:0007669"/>
    <property type="project" value="UniProtKB-KW"/>
</dbReference>
<name>A0ABD1IYP9_9TELE</name>
<feature type="domain" description="CARD" evidence="6">
    <location>
        <begin position="50"/>
        <end position="139"/>
    </location>
</feature>
<evidence type="ECO:0000313" key="8">
    <source>
        <dbReference type="EMBL" id="KAL2079140.1"/>
    </source>
</evidence>
<keyword evidence="4" id="KW-0391">Immunity</keyword>
<keyword evidence="2" id="KW-0963">Cytoplasm</keyword>
<evidence type="ECO:0000256" key="1">
    <source>
        <dbReference type="ARBA" id="ARBA00004514"/>
    </source>
</evidence>
<evidence type="ECO:0000313" key="9">
    <source>
        <dbReference type="Proteomes" id="UP001591681"/>
    </source>
</evidence>
<dbReference type="GO" id="GO:0006954">
    <property type="term" value="P:inflammatory response"/>
    <property type="evidence" value="ECO:0007669"/>
    <property type="project" value="UniProtKB-KW"/>
</dbReference>
<evidence type="ECO:0000256" key="5">
    <source>
        <dbReference type="ARBA" id="ARBA00023198"/>
    </source>
</evidence>
<sequence length="139" mass="16018">MEAAGELEYYSVPWEDMLQHQPWRPAGPLYSIRCLQGTLVQLHLPHCEILSGVSEDFFQRHKGTLKERLPFLEPIINKLFEKKVLNTTEMEKIQNQGTSFNKNVSLVDIVDKKGPDAQAIFCQVLQKEDPYLCMDLAKQ</sequence>
<dbReference type="PROSITE" id="PS50209">
    <property type="entry name" value="CARD"/>
    <property type="match status" value="1"/>
</dbReference>
<evidence type="ECO:0000256" key="3">
    <source>
        <dbReference type="ARBA" id="ARBA00022588"/>
    </source>
</evidence>
<keyword evidence="3" id="KW-0399">Innate immunity</keyword>
<dbReference type="InterPro" id="IPR025307">
    <property type="entry name" value="FIIND_dom"/>
</dbReference>
<dbReference type="Pfam" id="PF00619">
    <property type="entry name" value="CARD"/>
    <property type="match status" value="1"/>
</dbReference>
<feature type="domain" description="FIIND" evidence="7">
    <location>
        <begin position="1"/>
        <end position="139"/>
    </location>
</feature>
<dbReference type="CDD" id="cd01671">
    <property type="entry name" value="CARD"/>
    <property type="match status" value="1"/>
</dbReference>
<dbReference type="InterPro" id="IPR051249">
    <property type="entry name" value="NLRP_Inflammasome"/>
</dbReference>
<evidence type="ECO:0000256" key="2">
    <source>
        <dbReference type="ARBA" id="ARBA00022490"/>
    </source>
</evidence>
<protein>
    <recommendedName>
        <fullName evidence="10">CARD domain-containing protein</fullName>
    </recommendedName>
</protein>
<dbReference type="PROSITE" id="PS51830">
    <property type="entry name" value="FIIND"/>
    <property type="match status" value="1"/>
</dbReference>
<dbReference type="EMBL" id="JBHFQA010000022">
    <property type="protein sequence ID" value="KAL2079140.1"/>
    <property type="molecule type" value="Genomic_DNA"/>
</dbReference>
<proteinExistence type="predicted"/>
<evidence type="ECO:0000259" key="7">
    <source>
        <dbReference type="PROSITE" id="PS51830"/>
    </source>
</evidence>
<dbReference type="SUPFAM" id="SSF47986">
    <property type="entry name" value="DEATH domain"/>
    <property type="match status" value="1"/>
</dbReference>
<dbReference type="PANTHER" id="PTHR46985">
    <property type="entry name" value="NACHT, LRR AND PYD DOMAINS-CONTAINING PROTEIN 1"/>
    <property type="match status" value="1"/>
</dbReference>
<reference evidence="8 9" key="1">
    <citation type="submission" date="2024-09" db="EMBL/GenBank/DDBJ databases">
        <title>A chromosome-level genome assembly of Gray's grenadier anchovy, Coilia grayii.</title>
        <authorList>
            <person name="Fu Z."/>
        </authorList>
    </citation>
    <scope>NUCLEOTIDE SEQUENCE [LARGE SCALE GENOMIC DNA]</scope>
    <source>
        <strain evidence="8">G4</strain>
        <tissue evidence="8">Muscle</tissue>
    </source>
</reference>
<organism evidence="8 9">
    <name type="scientific">Coilia grayii</name>
    <name type="common">Gray's grenadier anchovy</name>
    <dbReference type="NCBI Taxonomy" id="363190"/>
    <lineage>
        <taxon>Eukaryota</taxon>
        <taxon>Metazoa</taxon>
        <taxon>Chordata</taxon>
        <taxon>Craniata</taxon>
        <taxon>Vertebrata</taxon>
        <taxon>Euteleostomi</taxon>
        <taxon>Actinopterygii</taxon>
        <taxon>Neopterygii</taxon>
        <taxon>Teleostei</taxon>
        <taxon>Clupei</taxon>
        <taxon>Clupeiformes</taxon>
        <taxon>Clupeoidei</taxon>
        <taxon>Engraulidae</taxon>
        <taxon>Coilinae</taxon>
        <taxon>Coilia</taxon>
    </lineage>
</organism>
<dbReference type="GO" id="GO:0005829">
    <property type="term" value="C:cytosol"/>
    <property type="evidence" value="ECO:0007669"/>
    <property type="project" value="UniProtKB-SubCell"/>
</dbReference>
<evidence type="ECO:0008006" key="10">
    <source>
        <dbReference type="Google" id="ProtNLM"/>
    </source>
</evidence>
<dbReference type="Proteomes" id="UP001591681">
    <property type="component" value="Unassembled WGS sequence"/>
</dbReference>